<proteinExistence type="predicted"/>
<name>A0A7J3ZKU0_9CREN</name>
<gene>
    <name evidence="2" type="ORF">ENM78_04440</name>
</gene>
<feature type="compositionally biased region" description="Basic and acidic residues" evidence="1">
    <location>
        <begin position="8"/>
        <end position="25"/>
    </location>
</feature>
<protein>
    <submittedName>
        <fullName evidence="2">Uncharacterized protein</fullName>
    </submittedName>
</protein>
<dbReference type="EMBL" id="DRZC01000063">
    <property type="protein sequence ID" value="HHQ80679.1"/>
    <property type="molecule type" value="Genomic_DNA"/>
</dbReference>
<accession>A0A7J3ZKU0</accession>
<evidence type="ECO:0000313" key="2">
    <source>
        <dbReference type="EMBL" id="HHQ80679.1"/>
    </source>
</evidence>
<organism evidence="2">
    <name type="scientific">Fervidicoccus fontis</name>
    <dbReference type="NCBI Taxonomy" id="683846"/>
    <lineage>
        <taxon>Archaea</taxon>
        <taxon>Thermoproteota</taxon>
        <taxon>Thermoprotei</taxon>
        <taxon>Fervidicoccales</taxon>
        <taxon>Fervidicoccaceae</taxon>
        <taxon>Fervidicoccus</taxon>
    </lineage>
</organism>
<reference evidence="2" key="1">
    <citation type="journal article" date="2020" name="mSystems">
        <title>Genome- and Community-Level Interaction Insights into Carbon Utilization and Element Cycling Functions of Hydrothermarchaeota in Hydrothermal Sediment.</title>
        <authorList>
            <person name="Zhou Z."/>
            <person name="Liu Y."/>
            <person name="Xu W."/>
            <person name="Pan J."/>
            <person name="Luo Z.H."/>
            <person name="Li M."/>
        </authorList>
    </citation>
    <scope>NUCLEOTIDE SEQUENCE [LARGE SCALE GENOMIC DNA]</scope>
    <source>
        <strain evidence="2">SpSt-1116</strain>
    </source>
</reference>
<dbReference type="AlphaFoldDB" id="A0A7J3ZKU0"/>
<feature type="region of interest" description="Disordered" evidence="1">
    <location>
        <begin position="1"/>
        <end position="25"/>
    </location>
</feature>
<evidence type="ECO:0000256" key="1">
    <source>
        <dbReference type="SAM" id="MobiDB-lite"/>
    </source>
</evidence>
<comment type="caution">
    <text evidence="2">The sequence shown here is derived from an EMBL/GenBank/DDBJ whole genome shotgun (WGS) entry which is preliminary data.</text>
</comment>
<sequence>MPSITDFIGRKKGDEGTTRASSEAKKPANEVEKLILVEEKTIGATRRYLFRYAPTGIYLNVSGRSKGEALERALEIVKKLYGENPGSDLER</sequence>